<dbReference type="PRINTS" id="PR00080">
    <property type="entry name" value="SDRFAMILY"/>
</dbReference>
<keyword evidence="2" id="KW-0560">Oxidoreductase</keyword>
<dbReference type="OrthoDB" id="9797538at2"/>
<evidence type="ECO:0000313" key="5">
    <source>
        <dbReference type="Proteomes" id="UP000323221"/>
    </source>
</evidence>
<comment type="caution">
    <text evidence="4">The sequence shown here is derived from an EMBL/GenBank/DDBJ whole genome shotgun (WGS) entry which is preliminary data.</text>
</comment>
<dbReference type="Proteomes" id="UP000323221">
    <property type="component" value="Unassembled WGS sequence"/>
</dbReference>
<dbReference type="GO" id="GO:0016491">
    <property type="term" value="F:oxidoreductase activity"/>
    <property type="evidence" value="ECO:0007669"/>
    <property type="project" value="UniProtKB-KW"/>
</dbReference>
<reference evidence="4 5" key="1">
    <citation type="submission" date="2019-08" db="EMBL/GenBank/DDBJ databases">
        <title>Agrococcus lahaulensis sp. nov., isolated from a cold desert of the Indian Himalayas.</title>
        <authorList>
            <person name="Qu J.H."/>
        </authorList>
    </citation>
    <scope>NUCLEOTIDE SEQUENCE [LARGE SCALE GENOMIC DNA]</scope>
    <source>
        <strain evidence="4 5">NS18</strain>
    </source>
</reference>
<evidence type="ECO:0000256" key="2">
    <source>
        <dbReference type="ARBA" id="ARBA00023002"/>
    </source>
</evidence>
<accession>A0A5M8QCV2</accession>
<dbReference type="PANTHER" id="PTHR44196:SF2">
    <property type="entry name" value="SHORT-CHAIN DEHYDROGENASE-RELATED"/>
    <property type="match status" value="1"/>
</dbReference>
<dbReference type="EMBL" id="VOIR01000014">
    <property type="protein sequence ID" value="KAA6432998.1"/>
    <property type="molecule type" value="Genomic_DNA"/>
</dbReference>
<protein>
    <submittedName>
        <fullName evidence="4">SDR family NAD(P)-dependent oxidoreductase</fullName>
    </submittedName>
</protein>
<dbReference type="SUPFAM" id="SSF51735">
    <property type="entry name" value="NAD(P)-binding Rossmann-fold domains"/>
    <property type="match status" value="1"/>
</dbReference>
<dbReference type="PANTHER" id="PTHR44196">
    <property type="entry name" value="DEHYDROGENASE/REDUCTASE SDR FAMILY MEMBER 7B"/>
    <property type="match status" value="1"/>
</dbReference>
<organism evidence="4 5">
    <name type="scientific">Agrococcus sediminis</name>
    <dbReference type="NCBI Taxonomy" id="2599924"/>
    <lineage>
        <taxon>Bacteria</taxon>
        <taxon>Bacillati</taxon>
        <taxon>Actinomycetota</taxon>
        <taxon>Actinomycetes</taxon>
        <taxon>Micrococcales</taxon>
        <taxon>Microbacteriaceae</taxon>
        <taxon>Agrococcus</taxon>
    </lineage>
</organism>
<dbReference type="InterPro" id="IPR036291">
    <property type="entry name" value="NAD(P)-bd_dom_sf"/>
</dbReference>
<evidence type="ECO:0000256" key="3">
    <source>
        <dbReference type="RuleBase" id="RU000363"/>
    </source>
</evidence>
<evidence type="ECO:0000313" key="4">
    <source>
        <dbReference type="EMBL" id="KAA6432998.1"/>
    </source>
</evidence>
<name>A0A5M8QCV2_9MICO</name>
<dbReference type="Gene3D" id="3.40.50.720">
    <property type="entry name" value="NAD(P)-binding Rossmann-like Domain"/>
    <property type="match status" value="1"/>
</dbReference>
<gene>
    <name evidence="4" type="ORF">FQ330_08545</name>
</gene>
<dbReference type="PIRSF" id="PIRSF000126">
    <property type="entry name" value="11-beta-HSD1"/>
    <property type="match status" value="1"/>
</dbReference>
<dbReference type="Pfam" id="PF00106">
    <property type="entry name" value="adh_short"/>
    <property type="match status" value="1"/>
</dbReference>
<evidence type="ECO:0000256" key="1">
    <source>
        <dbReference type="ARBA" id="ARBA00006484"/>
    </source>
</evidence>
<dbReference type="InterPro" id="IPR002347">
    <property type="entry name" value="SDR_fam"/>
</dbReference>
<dbReference type="GO" id="GO:0016020">
    <property type="term" value="C:membrane"/>
    <property type="evidence" value="ECO:0007669"/>
    <property type="project" value="TreeGrafter"/>
</dbReference>
<comment type="similarity">
    <text evidence="1 3">Belongs to the short-chain dehydrogenases/reductases (SDR) family.</text>
</comment>
<dbReference type="PRINTS" id="PR00081">
    <property type="entry name" value="GDHRDH"/>
</dbReference>
<sequence length="259" mass="27271">MQMRALVTGASAGLGAEFARQLAADGFALVLVARSADRLRELAAELPALGAADVEVLPADLTDEAGLERVAARLQDAARPVDVLVNNAGHAVAEPFHASAIADERAMHELLTWVPLRLAHAALPGMRERGRGGILNVASLAGRLPSGSYAAAKAQVIALSHALDARYRRDGVTVTALLPGFVATEFHERMGVAADTVPRAGWADAPTVVREGLAALRRRRGVVVSDWRYRLAAPLLPLVPSRLIAGFGLGARIERGSGR</sequence>
<proteinExistence type="inferred from homology"/>
<dbReference type="AlphaFoldDB" id="A0A5M8QCV2"/>
<dbReference type="RefSeq" id="WP_146356757.1">
    <property type="nucleotide sequence ID" value="NZ_VOIR01000014.1"/>
</dbReference>
<keyword evidence="5" id="KW-1185">Reference proteome</keyword>